<reference evidence="3 4" key="1">
    <citation type="submission" date="2020-01" db="EMBL/GenBank/DDBJ databases">
        <authorList>
            <person name="Gupta K D."/>
        </authorList>
    </citation>
    <scope>NUCLEOTIDE SEQUENCE [LARGE SCALE GENOMIC DNA]</scope>
</reference>
<feature type="compositionally biased region" description="Low complexity" evidence="1">
    <location>
        <begin position="241"/>
        <end position="266"/>
    </location>
</feature>
<gene>
    <name evidence="3" type="ORF">AAE3_LOCUS8409</name>
</gene>
<proteinExistence type="predicted"/>
<evidence type="ECO:0000256" key="2">
    <source>
        <dbReference type="SAM" id="SignalP"/>
    </source>
</evidence>
<dbReference type="Proteomes" id="UP000467700">
    <property type="component" value="Unassembled WGS sequence"/>
</dbReference>
<accession>A0A8S0XUQ4</accession>
<protein>
    <submittedName>
        <fullName evidence="3">Uncharacterized protein</fullName>
    </submittedName>
</protein>
<keyword evidence="4" id="KW-1185">Reference proteome</keyword>
<evidence type="ECO:0000313" key="4">
    <source>
        <dbReference type="Proteomes" id="UP000467700"/>
    </source>
</evidence>
<feature type="region of interest" description="Disordered" evidence="1">
    <location>
        <begin position="241"/>
        <end position="269"/>
    </location>
</feature>
<evidence type="ECO:0000256" key="1">
    <source>
        <dbReference type="SAM" id="MobiDB-lite"/>
    </source>
</evidence>
<evidence type="ECO:0000313" key="3">
    <source>
        <dbReference type="EMBL" id="CAA7266171.1"/>
    </source>
</evidence>
<keyword evidence="2" id="KW-0732">Signal</keyword>
<dbReference type="OrthoDB" id="2507450at2759"/>
<comment type="caution">
    <text evidence="3">The sequence shown here is derived from an EMBL/GenBank/DDBJ whole genome shotgun (WGS) entry which is preliminary data.</text>
</comment>
<sequence length="644" mass="66080">MVFNSNFGLILFVLLAFTSKQALGREQWLERDGRAVNLYPRRFGQEQPAVLQKIRDACPGQVCGVLAGQAVTPLLAAQPECSQQDMADAIIDASKQFDTATAALMVAAAIEYRQVEKNTPPDFTTNPPSLRNSVFCQKAPKNAQLNGLVQAQDPSNDPELFFDPVLKATVRRGSQPNTSPFGGAVANPPAATTTSTSAAAATTTAATTDAATTTAAATDAADCTTEITVTVTATVADEATTTTSTSAAAATSTAAATPATPPAGTDFGSCTVPEIEFGAGFDGRRETSFRPKDLQSFNHGSAQNSGIITQFVCDQLTNTPKTGEQADAFNAVFGITTNFANDAVIDNQGNVVSDALPATGAGGIGNFGRCSTPEIEFGVGFDGRRESSFQPKDKASFNHGSAQNIGIITQFICDTLTNSCQADATAKATCAKAAAAAGAAAAKTGAQADAFNAAFNIQTNFAATAAVDNQGNVVPGTGSANAALAIGSSNTGSTSTGNAATGNNNNNGAATGAASGGIGNFGRCSVPQIEFAAGFDGRRETSFQPKDKASYNHGSAQNINIITRFICDQLVNFCQADQTAKDTCAKASAAAAAAPNKTGAAADAFNAGFGITTNFAAVTQIDDQGRVVQVARRSFVRSWKSRQL</sequence>
<organism evidence="3 4">
    <name type="scientific">Cyclocybe aegerita</name>
    <name type="common">Black poplar mushroom</name>
    <name type="synonym">Agrocybe aegerita</name>
    <dbReference type="NCBI Taxonomy" id="1973307"/>
    <lineage>
        <taxon>Eukaryota</taxon>
        <taxon>Fungi</taxon>
        <taxon>Dikarya</taxon>
        <taxon>Basidiomycota</taxon>
        <taxon>Agaricomycotina</taxon>
        <taxon>Agaricomycetes</taxon>
        <taxon>Agaricomycetidae</taxon>
        <taxon>Agaricales</taxon>
        <taxon>Agaricineae</taxon>
        <taxon>Bolbitiaceae</taxon>
        <taxon>Cyclocybe</taxon>
    </lineage>
</organism>
<feature type="signal peptide" evidence="2">
    <location>
        <begin position="1"/>
        <end position="24"/>
    </location>
</feature>
<dbReference type="EMBL" id="CACVBS010000053">
    <property type="protein sequence ID" value="CAA7266171.1"/>
    <property type="molecule type" value="Genomic_DNA"/>
</dbReference>
<dbReference type="AlphaFoldDB" id="A0A8S0XUQ4"/>
<name>A0A8S0XUQ4_CYCAE</name>
<feature type="chain" id="PRO_5035773290" evidence="2">
    <location>
        <begin position="25"/>
        <end position="644"/>
    </location>
</feature>
<feature type="region of interest" description="Disordered" evidence="1">
    <location>
        <begin position="171"/>
        <end position="196"/>
    </location>
</feature>